<dbReference type="GeneID" id="54361017"/>
<evidence type="ECO:0000256" key="2">
    <source>
        <dbReference type="SAM" id="SignalP"/>
    </source>
</evidence>
<name>A0A6J3M2T4_9PEZI</name>
<protein>
    <submittedName>
        <fullName evidence="4">Uncharacterized protein</fullName>
    </submittedName>
</protein>
<evidence type="ECO:0000313" key="3">
    <source>
        <dbReference type="Proteomes" id="UP000504637"/>
    </source>
</evidence>
<evidence type="ECO:0000256" key="1">
    <source>
        <dbReference type="SAM" id="MobiDB-lite"/>
    </source>
</evidence>
<reference evidence="4" key="3">
    <citation type="submission" date="2025-08" db="UniProtKB">
        <authorList>
            <consortium name="RefSeq"/>
        </authorList>
    </citation>
    <scope>IDENTIFICATION</scope>
    <source>
        <strain evidence="4">CBS 342.82</strain>
    </source>
</reference>
<keyword evidence="2" id="KW-0732">Signal</keyword>
<dbReference type="AlphaFoldDB" id="A0A6J3M2T4"/>
<organism evidence="4">
    <name type="scientific">Dissoconium aciculare CBS 342.82</name>
    <dbReference type="NCBI Taxonomy" id="1314786"/>
    <lineage>
        <taxon>Eukaryota</taxon>
        <taxon>Fungi</taxon>
        <taxon>Dikarya</taxon>
        <taxon>Ascomycota</taxon>
        <taxon>Pezizomycotina</taxon>
        <taxon>Dothideomycetes</taxon>
        <taxon>Dothideomycetidae</taxon>
        <taxon>Mycosphaerellales</taxon>
        <taxon>Dissoconiaceae</taxon>
        <taxon>Dissoconium</taxon>
    </lineage>
</organism>
<evidence type="ECO:0000313" key="4">
    <source>
        <dbReference type="RefSeq" id="XP_033459336.1"/>
    </source>
</evidence>
<feature type="region of interest" description="Disordered" evidence="1">
    <location>
        <begin position="78"/>
        <end position="106"/>
    </location>
</feature>
<feature type="chain" id="PRO_5026764265" evidence="2">
    <location>
        <begin position="36"/>
        <end position="226"/>
    </location>
</feature>
<accession>A0A6J3M2T4</accession>
<reference evidence="4" key="1">
    <citation type="submission" date="2020-01" db="EMBL/GenBank/DDBJ databases">
        <authorList>
            <consortium name="DOE Joint Genome Institute"/>
            <person name="Haridas S."/>
            <person name="Albert R."/>
            <person name="Binder M."/>
            <person name="Bloem J."/>
            <person name="Labutti K."/>
            <person name="Salamov A."/>
            <person name="Andreopoulos B."/>
            <person name="Baker S.E."/>
            <person name="Barry K."/>
            <person name="Bills G."/>
            <person name="Bluhm B.H."/>
            <person name="Cannon C."/>
            <person name="Castanera R."/>
            <person name="Culley D.E."/>
            <person name="Daum C."/>
            <person name="Ezra D."/>
            <person name="Gonzalez J.B."/>
            <person name="Henrissat B."/>
            <person name="Kuo A."/>
            <person name="Liang C."/>
            <person name="Lipzen A."/>
            <person name="Lutzoni F."/>
            <person name="Magnuson J."/>
            <person name="Mondo S."/>
            <person name="Nolan M."/>
            <person name="Ohm R."/>
            <person name="Pangilinan J."/>
            <person name="Park H.-J."/>
            <person name="Ramirez L."/>
            <person name="Alfaro M."/>
            <person name="Sun H."/>
            <person name="Tritt A."/>
            <person name="Yoshinaga Y."/>
            <person name="Zwiers L.-H."/>
            <person name="Turgeon B.G."/>
            <person name="Goodwin S.B."/>
            <person name="Spatafora J.W."/>
            <person name="Crous P.W."/>
            <person name="Grigoriev I.V."/>
        </authorList>
    </citation>
    <scope>NUCLEOTIDE SEQUENCE</scope>
    <source>
        <strain evidence="4">CBS 342.82</strain>
    </source>
</reference>
<feature type="region of interest" description="Disordered" evidence="1">
    <location>
        <begin position="181"/>
        <end position="200"/>
    </location>
</feature>
<gene>
    <name evidence="4" type="ORF">K489DRAFT_371152</name>
</gene>
<proteinExistence type="predicted"/>
<keyword evidence="3" id="KW-1185">Reference proteome</keyword>
<sequence>MVTGKQSIIAAVLPTSLRLALLSSTRCVICGAAESLPVSTCVIRWRIVRDSGACDPRLLITEQPSGGQRPLSATRLEAKQQRRRMTGAPATGRVPDRENYPPPRKVSLMDRGWRAVGFQVTTLLAGGEGEGEDESERKACRRDLECTKLGAAARFQKCRGTSRLRMMFQINDTQTQRFVVSSTDSDDSMRGSTSTPGSALPALRAGRLSSAYQILQLLGSTAAGGM</sequence>
<dbReference type="RefSeq" id="XP_033459336.1">
    <property type="nucleotide sequence ID" value="XM_033603217.1"/>
</dbReference>
<reference evidence="4" key="2">
    <citation type="submission" date="2020-04" db="EMBL/GenBank/DDBJ databases">
        <authorList>
            <consortium name="NCBI Genome Project"/>
        </authorList>
    </citation>
    <scope>NUCLEOTIDE SEQUENCE</scope>
    <source>
        <strain evidence="4">CBS 342.82</strain>
    </source>
</reference>
<feature type="signal peptide" evidence="2">
    <location>
        <begin position="1"/>
        <end position="35"/>
    </location>
</feature>
<dbReference type="Proteomes" id="UP000504637">
    <property type="component" value="Unplaced"/>
</dbReference>